<dbReference type="InterPro" id="IPR008927">
    <property type="entry name" value="6-PGluconate_DH-like_C_sf"/>
</dbReference>
<dbReference type="PANTHER" id="PTHR11645:SF0">
    <property type="entry name" value="PYRROLINE-5-CARBOXYLATE REDUCTASE 3"/>
    <property type="match status" value="1"/>
</dbReference>
<feature type="binding site" evidence="3">
    <location>
        <begin position="11"/>
        <end position="16"/>
    </location>
    <ligand>
        <name>NADP(+)</name>
        <dbReference type="ChEBI" id="CHEBI:58349"/>
    </ligand>
</feature>
<dbReference type="SUPFAM" id="SSF48179">
    <property type="entry name" value="6-phosphogluconate dehydrogenase C-terminal domain-like"/>
    <property type="match status" value="1"/>
</dbReference>
<comment type="caution">
    <text evidence="5">The sequence shown here is derived from an EMBL/GenBank/DDBJ whole genome shotgun (WGS) entry which is preliminary data.</text>
</comment>
<dbReference type="OrthoDB" id="10263291at2759"/>
<dbReference type="AlphaFoldDB" id="A0A8H4UI45"/>
<evidence type="ECO:0000256" key="1">
    <source>
        <dbReference type="ARBA" id="ARBA00005525"/>
    </source>
</evidence>
<reference evidence="5" key="2">
    <citation type="submission" date="2020-05" db="EMBL/GenBank/DDBJ databases">
        <authorList>
            <person name="Kim H.-S."/>
            <person name="Proctor R.H."/>
            <person name="Brown D.W."/>
        </authorList>
    </citation>
    <scope>NUCLEOTIDE SEQUENCE</scope>
    <source>
        <strain evidence="5">NRRL 22465</strain>
    </source>
</reference>
<protein>
    <recommendedName>
        <fullName evidence="4">Pyrroline-5-carboxylate reductase dimerisation domain-containing protein</fullName>
    </recommendedName>
</protein>
<evidence type="ECO:0000256" key="2">
    <source>
        <dbReference type="ARBA" id="ARBA00023002"/>
    </source>
</evidence>
<feature type="domain" description="Pyrroline-5-carboxylate reductase dimerisation" evidence="4">
    <location>
        <begin position="185"/>
        <end position="288"/>
    </location>
</feature>
<comment type="similarity">
    <text evidence="1">Belongs to the pyrroline-5-carboxylate reductase family.</text>
</comment>
<evidence type="ECO:0000259" key="4">
    <source>
        <dbReference type="Pfam" id="PF14748"/>
    </source>
</evidence>
<dbReference type="Gene3D" id="1.10.3730.10">
    <property type="entry name" value="ProC C-terminal domain-like"/>
    <property type="match status" value="1"/>
</dbReference>
<dbReference type="InterPro" id="IPR036291">
    <property type="entry name" value="NAD(P)-bd_dom_sf"/>
</dbReference>
<dbReference type="EMBL" id="JABEYC010000494">
    <property type="protein sequence ID" value="KAF4976724.1"/>
    <property type="molecule type" value="Genomic_DNA"/>
</dbReference>
<evidence type="ECO:0000313" key="5">
    <source>
        <dbReference type="EMBL" id="KAF4976724.1"/>
    </source>
</evidence>
<dbReference type="GO" id="GO:0004735">
    <property type="term" value="F:pyrroline-5-carboxylate reductase activity"/>
    <property type="evidence" value="ECO:0007669"/>
    <property type="project" value="InterPro"/>
</dbReference>
<name>A0A8H4UI45_9HYPO</name>
<proteinExistence type="inferred from homology"/>
<dbReference type="Pfam" id="PF14748">
    <property type="entry name" value="P5CR_dimer"/>
    <property type="match status" value="1"/>
</dbReference>
<keyword evidence="6" id="KW-1185">Reference proteome</keyword>
<dbReference type="PROSITE" id="PS51257">
    <property type="entry name" value="PROKAR_LIPOPROTEIN"/>
    <property type="match status" value="1"/>
</dbReference>
<evidence type="ECO:0000313" key="6">
    <source>
        <dbReference type="Proteomes" id="UP000635477"/>
    </source>
</evidence>
<dbReference type="InterPro" id="IPR000304">
    <property type="entry name" value="Pyrroline-COOH_reductase"/>
</dbReference>
<dbReference type="PIRSF" id="PIRSF000193">
    <property type="entry name" value="Pyrrol-5-carb_rd"/>
    <property type="match status" value="1"/>
</dbReference>
<gene>
    <name evidence="5" type="ORF">FZEAL_6639</name>
</gene>
<organism evidence="5 6">
    <name type="scientific">Fusarium zealandicum</name>
    <dbReference type="NCBI Taxonomy" id="1053134"/>
    <lineage>
        <taxon>Eukaryota</taxon>
        <taxon>Fungi</taxon>
        <taxon>Dikarya</taxon>
        <taxon>Ascomycota</taxon>
        <taxon>Pezizomycotina</taxon>
        <taxon>Sordariomycetes</taxon>
        <taxon>Hypocreomycetidae</taxon>
        <taxon>Hypocreales</taxon>
        <taxon>Nectriaceae</taxon>
        <taxon>Fusarium</taxon>
        <taxon>Fusarium staphyleae species complex</taxon>
    </lineage>
</organism>
<dbReference type="HAMAP" id="MF_01925">
    <property type="entry name" value="P5C_reductase"/>
    <property type="match status" value="1"/>
</dbReference>
<keyword evidence="2" id="KW-0560">Oxidoreductase</keyword>
<keyword evidence="3" id="KW-0521">NADP</keyword>
<dbReference type="InterPro" id="IPR029036">
    <property type="entry name" value="P5CR_dimer"/>
</dbReference>
<sequence length="292" mass="30912">MIKDKTACTFIGGGVLACCMIDGLLEKTFESDLLIRVTARRSDHAKSLEARYPSLLVTQGNKDPILWEDPWKKLGTSPTAHIVLICTQPCYTSDVCEDIRQASTKWPMHPKPVFVTMCPGITVAQLEKWLPDGASIVRTMPNTPVAVKQGATAMFANDAVTGREATLVADLFRVVSPQVSLLEIESGIDVAASISGSSPAYFFKLLSALVEAGIANGLPPDVALALVKQSGLGASVQAAKDGRPMQSLISDVCAPGGSTEKAMDTLDMGGFSETIAAAVKKSLEANRAMGQD</sequence>
<evidence type="ECO:0000256" key="3">
    <source>
        <dbReference type="PIRSR" id="PIRSR000193-1"/>
    </source>
</evidence>
<dbReference type="PANTHER" id="PTHR11645">
    <property type="entry name" value="PYRROLINE-5-CARBOXYLATE REDUCTASE"/>
    <property type="match status" value="1"/>
</dbReference>
<dbReference type="Gene3D" id="3.40.50.720">
    <property type="entry name" value="NAD(P)-binding Rossmann-like Domain"/>
    <property type="match status" value="1"/>
</dbReference>
<dbReference type="GO" id="GO:0055129">
    <property type="term" value="P:L-proline biosynthetic process"/>
    <property type="evidence" value="ECO:0007669"/>
    <property type="project" value="TreeGrafter"/>
</dbReference>
<accession>A0A8H4UI45</accession>
<reference evidence="5" key="1">
    <citation type="journal article" date="2020" name="BMC Genomics">
        <title>Correction to: Identification and distribution of gene clusters required for synthesis of sphingolipid metabolism inhibitors in diverse species of the filamentous fungus Fusarium.</title>
        <authorList>
            <person name="Kim H.S."/>
            <person name="Lohmar J.M."/>
            <person name="Busman M."/>
            <person name="Brown D.W."/>
            <person name="Naumann T.A."/>
            <person name="Divon H.H."/>
            <person name="Lysoe E."/>
            <person name="Uhlig S."/>
            <person name="Proctor R.H."/>
        </authorList>
    </citation>
    <scope>NUCLEOTIDE SEQUENCE</scope>
    <source>
        <strain evidence="5">NRRL 22465</strain>
    </source>
</reference>
<dbReference type="SUPFAM" id="SSF51735">
    <property type="entry name" value="NAD(P)-binding Rossmann-fold domains"/>
    <property type="match status" value="1"/>
</dbReference>
<dbReference type="Proteomes" id="UP000635477">
    <property type="component" value="Unassembled WGS sequence"/>
</dbReference>